<evidence type="ECO:0000256" key="2">
    <source>
        <dbReference type="ARBA" id="ARBA00023125"/>
    </source>
</evidence>
<protein>
    <submittedName>
        <fullName evidence="5">Putative transcriptional regulator</fullName>
    </submittedName>
</protein>
<dbReference type="AlphaFoldDB" id="S0DG01"/>
<keyword evidence="1" id="KW-0805">Transcription regulation</keyword>
<evidence type="ECO:0000256" key="1">
    <source>
        <dbReference type="ARBA" id="ARBA00023015"/>
    </source>
</evidence>
<keyword evidence="3" id="KW-0804">Transcription</keyword>
<dbReference type="PANTHER" id="PTHR30146">
    <property type="entry name" value="LACI-RELATED TRANSCRIPTIONAL REPRESSOR"/>
    <property type="match status" value="1"/>
</dbReference>
<reference evidence="5" key="1">
    <citation type="submission" date="2012-10" db="EMBL/GenBank/DDBJ databases">
        <authorList>
            <person name="Sandrine L."/>
        </authorList>
    </citation>
    <scope>NUCLEOTIDE SEQUENCE</scope>
</reference>
<dbReference type="InterPro" id="IPR000843">
    <property type="entry name" value="HTH_LacI"/>
</dbReference>
<dbReference type="CDD" id="cd06267">
    <property type="entry name" value="PBP1_LacI_sugar_binding-like"/>
    <property type="match status" value="1"/>
</dbReference>
<name>S0DG01_9ZZZZ</name>
<feature type="domain" description="HTH lacI-type" evidence="4">
    <location>
        <begin position="2"/>
        <end position="56"/>
    </location>
</feature>
<dbReference type="SMART" id="SM00354">
    <property type="entry name" value="HTH_LACI"/>
    <property type="match status" value="1"/>
</dbReference>
<dbReference type="Pfam" id="PF13377">
    <property type="entry name" value="Peripla_BP_3"/>
    <property type="match status" value="1"/>
</dbReference>
<evidence type="ECO:0000259" key="4">
    <source>
        <dbReference type="PROSITE" id="PS50932"/>
    </source>
</evidence>
<dbReference type="InterPro" id="IPR046335">
    <property type="entry name" value="LacI/GalR-like_sensor"/>
</dbReference>
<dbReference type="SUPFAM" id="SSF53822">
    <property type="entry name" value="Periplasmic binding protein-like I"/>
    <property type="match status" value="1"/>
</dbReference>
<dbReference type="EMBL" id="HF548270">
    <property type="protein sequence ID" value="CCO20831.1"/>
    <property type="molecule type" value="Genomic_DNA"/>
</dbReference>
<dbReference type="CDD" id="cd01392">
    <property type="entry name" value="HTH_LacI"/>
    <property type="match status" value="1"/>
</dbReference>
<dbReference type="GO" id="GO:0003700">
    <property type="term" value="F:DNA-binding transcription factor activity"/>
    <property type="evidence" value="ECO:0007669"/>
    <property type="project" value="TreeGrafter"/>
</dbReference>
<dbReference type="PROSITE" id="PS50932">
    <property type="entry name" value="HTH_LACI_2"/>
    <property type="match status" value="1"/>
</dbReference>
<evidence type="ECO:0000313" key="5">
    <source>
        <dbReference type="EMBL" id="CCO20831.1"/>
    </source>
</evidence>
<gene>
    <name evidence="5" type="ORF">BN138_19</name>
</gene>
<dbReference type="SUPFAM" id="SSF47413">
    <property type="entry name" value="lambda repressor-like DNA-binding domains"/>
    <property type="match status" value="1"/>
</dbReference>
<evidence type="ECO:0000256" key="3">
    <source>
        <dbReference type="ARBA" id="ARBA00023163"/>
    </source>
</evidence>
<dbReference type="Gene3D" id="3.40.50.2300">
    <property type="match status" value="2"/>
</dbReference>
<dbReference type="GO" id="GO:0000976">
    <property type="term" value="F:transcription cis-regulatory region binding"/>
    <property type="evidence" value="ECO:0007669"/>
    <property type="project" value="TreeGrafter"/>
</dbReference>
<sequence>MVTIYDIAAATGFSPATVSKAFNAYPGVSKKTQVKIMDTAKAMGYTPNSTARTLSTKKSWLVGMLFSEEIATGIIHPHFSEIVSSAQIELGKAGYDVVFINNFFGGGNVSYIEHCRYRGVDGVIMAASAQFGQMVRCIVESDLKVVSVETTYPGKYSVISDNYGGGMMAMEHLYALGHRQIAHIATPLNSLAGRERYQAYLDFLKEKDISFDPSLVVETAEYSTAAGYDAIKKLAASANGRFTAVFTAWDNLALAVMHGLREIGLRVPEDVSVIGFDDLAHVETTELTTIRQDRAKIGSLAAEILIAQMQDLPIRYTYDTRMPVSLVSRASCMGIL</sequence>
<accession>S0DG01</accession>
<organism evidence="5">
    <name type="scientific">termite gut metagenome</name>
    <dbReference type="NCBI Taxonomy" id="433724"/>
    <lineage>
        <taxon>unclassified sequences</taxon>
        <taxon>metagenomes</taxon>
        <taxon>organismal metagenomes</taxon>
    </lineage>
</organism>
<reference evidence="5" key="2">
    <citation type="journal article" date="2013" name="Biotechnol. Biofuels">
        <title>Mining for hemicellulases in the fungus-growing termite Pseudacanthotermes militaris using functional metagenomics.</title>
        <authorList>
            <person name="Bastien G."/>
            <person name="Arnal G."/>
            <person name="Bozonnet S."/>
            <person name="Laguerre S."/>
            <person name="Ferreira F."/>
            <person name="Faure R."/>
            <person name="Henrissat B."/>
            <person name="Lefevre F."/>
            <person name="Robe P."/>
            <person name="Bouchez O."/>
            <person name="Noirot C."/>
            <person name="Dumon C."/>
            <person name="O'Donohue M."/>
        </authorList>
    </citation>
    <scope>NUCLEOTIDE SEQUENCE</scope>
</reference>
<dbReference type="Pfam" id="PF00356">
    <property type="entry name" value="LacI"/>
    <property type="match status" value="1"/>
</dbReference>
<keyword evidence="2" id="KW-0238">DNA-binding</keyword>
<dbReference type="InterPro" id="IPR010982">
    <property type="entry name" value="Lambda_DNA-bd_dom_sf"/>
</dbReference>
<dbReference type="InterPro" id="IPR028082">
    <property type="entry name" value="Peripla_BP_I"/>
</dbReference>
<dbReference type="Gene3D" id="1.10.260.40">
    <property type="entry name" value="lambda repressor-like DNA-binding domains"/>
    <property type="match status" value="1"/>
</dbReference>
<proteinExistence type="predicted"/>
<dbReference type="PANTHER" id="PTHR30146:SF109">
    <property type="entry name" value="HTH-TYPE TRANSCRIPTIONAL REGULATOR GALS"/>
    <property type="match status" value="1"/>
</dbReference>